<dbReference type="EMBL" id="CAVMBE010000034">
    <property type="protein sequence ID" value="CAK4030079.1"/>
    <property type="molecule type" value="Genomic_DNA"/>
</dbReference>
<name>A0AAI9EBJ3_9PEZI</name>
<keyword evidence="2" id="KW-1185">Reference proteome</keyword>
<accession>A0AAI9EBJ3</accession>
<dbReference type="Proteomes" id="UP001296104">
    <property type="component" value="Unassembled WGS sequence"/>
</dbReference>
<reference evidence="1" key="1">
    <citation type="submission" date="2023-11" db="EMBL/GenBank/DDBJ databases">
        <authorList>
            <person name="Alioto T."/>
            <person name="Alioto T."/>
            <person name="Gomez Garrido J."/>
        </authorList>
    </citation>
    <scope>NUCLEOTIDE SEQUENCE</scope>
</reference>
<comment type="caution">
    <text evidence="1">The sequence shown here is derived from an EMBL/GenBank/DDBJ whole genome shotgun (WGS) entry which is preliminary data.</text>
</comment>
<gene>
    <name evidence="1" type="ORF">LECACI_7A005391</name>
</gene>
<proteinExistence type="predicted"/>
<sequence>MSLPTATCTPCPGNVFSSFWSDDLQLGHQAFCTDDPSDSFAECFPNPNKTPSKLAVLPDTGVCVRYGLSTKDSGDFEQCIRKHHDAKGLQRIGDWEMPHPLLGPNGDKTHPKGQHIEVSMAAGKSGTVAGTLI</sequence>
<evidence type="ECO:0000313" key="1">
    <source>
        <dbReference type="EMBL" id="CAK4030079.1"/>
    </source>
</evidence>
<protein>
    <submittedName>
        <fullName evidence="1">Uncharacterized protein</fullName>
    </submittedName>
</protein>
<evidence type="ECO:0000313" key="2">
    <source>
        <dbReference type="Proteomes" id="UP001296104"/>
    </source>
</evidence>
<organism evidence="1 2">
    <name type="scientific">Lecanosticta acicola</name>
    <dbReference type="NCBI Taxonomy" id="111012"/>
    <lineage>
        <taxon>Eukaryota</taxon>
        <taxon>Fungi</taxon>
        <taxon>Dikarya</taxon>
        <taxon>Ascomycota</taxon>
        <taxon>Pezizomycotina</taxon>
        <taxon>Dothideomycetes</taxon>
        <taxon>Dothideomycetidae</taxon>
        <taxon>Mycosphaerellales</taxon>
        <taxon>Mycosphaerellaceae</taxon>
        <taxon>Lecanosticta</taxon>
    </lineage>
</organism>
<dbReference type="AlphaFoldDB" id="A0AAI9EBJ3"/>